<reference evidence="3" key="1">
    <citation type="journal article" date="2016" name="Insect Biochem. Mol. Biol.">
        <title>Multifaceted biological insights from a draft genome sequence of the tobacco hornworm moth, Manduca sexta.</title>
        <authorList>
            <person name="Kanost M.R."/>
            <person name="Arrese E.L."/>
            <person name="Cao X."/>
            <person name="Chen Y.R."/>
            <person name="Chellapilla S."/>
            <person name="Goldsmith M.R."/>
            <person name="Grosse-Wilde E."/>
            <person name="Heckel D.G."/>
            <person name="Herndon N."/>
            <person name="Jiang H."/>
            <person name="Papanicolaou A."/>
            <person name="Qu J."/>
            <person name="Soulages J.L."/>
            <person name="Vogel H."/>
            <person name="Walters J."/>
            <person name="Waterhouse R.M."/>
            <person name="Ahn S.J."/>
            <person name="Almeida F.C."/>
            <person name="An C."/>
            <person name="Aqrawi P."/>
            <person name="Bretschneider A."/>
            <person name="Bryant W.B."/>
            <person name="Bucks S."/>
            <person name="Chao H."/>
            <person name="Chevignon G."/>
            <person name="Christen J.M."/>
            <person name="Clarke D.F."/>
            <person name="Dittmer N.T."/>
            <person name="Ferguson L.C.F."/>
            <person name="Garavelou S."/>
            <person name="Gordon K.H.J."/>
            <person name="Gunaratna R.T."/>
            <person name="Han Y."/>
            <person name="Hauser F."/>
            <person name="He Y."/>
            <person name="Heidel-Fischer H."/>
            <person name="Hirsh A."/>
            <person name="Hu Y."/>
            <person name="Jiang H."/>
            <person name="Kalra D."/>
            <person name="Klinner C."/>
            <person name="Konig C."/>
            <person name="Kovar C."/>
            <person name="Kroll A.R."/>
            <person name="Kuwar S.S."/>
            <person name="Lee S.L."/>
            <person name="Lehman R."/>
            <person name="Li K."/>
            <person name="Li Z."/>
            <person name="Liang H."/>
            <person name="Lovelace S."/>
            <person name="Lu Z."/>
            <person name="Mansfield J.H."/>
            <person name="McCulloch K.J."/>
            <person name="Mathew T."/>
            <person name="Morton B."/>
            <person name="Muzny D.M."/>
            <person name="Neunemann D."/>
            <person name="Ongeri F."/>
            <person name="Pauchet Y."/>
            <person name="Pu L.L."/>
            <person name="Pyrousis I."/>
            <person name="Rao X.J."/>
            <person name="Redding A."/>
            <person name="Roesel C."/>
            <person name="Sanchez-Gracia A."/>
            <person name="Schaack S."/>
            <person name="Shukla A."/>
            <person name="Tetreau G."/>
            <person name="Wang Y."/>
            <person name="Xiong G.H."/>
            <person name="Traut W."/>
            <person name="Walsh T.K."/>
            <person name="Worley K.C."/>
            <person name="Wu D."/>
            <person name="Wu W."/>
            <person name="Wu Y.Q."/>
            <person name="Zhang X."/>
            <person name="Zou Z."/>
            <person name="Zucker H."/>
            <person name="Briscoe A.D."/>
            <person name="Burmester T."/>
            <person name="Clem R.J."/>
            <person name="Feyereisen R."/>
            <person name="Grimmelikhuijzen C.J.P."/>
            <person name="Hamodrakas S.J."/>
            <person name="Hansson B.S."/>
            <person name="Huguet E."/>
            <person name="Jermiin L.S."/>
            <person name="Lan Q."/>
            <person name="Lehman H.K."/>
            <person name="Lorenzen M."/>
            <person name="Merzendorfer H."/>
            <person name="Michalopoulos I."/>
            <person name="Morton D.B."/>
            <person name="Muthukrishnan S."/>
            <person name="Oakeshott J.G."/>
            <person name="Palmer W."/>
            <person name="Park Y."/>
            <person name="Passarelli A.L."/>
            <person name="Rozas J."/>
            <person name="Schwartz L.M."/>
            <person name="Smith W."/>
            <person name="Southgate A."/>
            <person name="Vilcinskas A."/>
            <person name="Vogt R."/>
            <person name="Wang P."/>
            <person name="Werren J."/>
            <person name="Yu X.Q."/>
            <person name="Zhou J.J."/>
            <person name="Brown S.J."/>
            <person name="Scherer S.E."/>
            <person name="Richards S."/>
            <person name="Blissard G.W."/>
        </authorList>
    </citation>
    <scope>NUCLEOTIDE SEQUENCE</scope>
</reference>
<keyword evidence="1" id="KW-0732">Signal</keyword>
<gene>
    <name evidence="3" type="ORF">O3G_MSEX008450</name>
</gene>
<dbReference type="OrthoDB" id="8066719at2759"/>
<dbReference type="InterPro" id="IPR016187">
    <property type="entry name" value="CTDL_fold"/>
</dbReference>
<dbReference type="PROSITE" id="PS50041">
    <property type="entry name" value="C_TYPE_LECTIN_2"/>
    <property type="match status" value="1"/>
</dbReference>
<feature type="domain" description="C-type lectin" evidence="2">
    <location>
        <begin position="126"/>
        <end position="238"/>
    </location>
</feature>
<dbReference type="AlphaFoldDB" id="A0A922CQD8"/>
<dbReference type="Proteomes" id="UP000791440">
    <property type="component" value="Unassembled WGS sequence"/>
</dbReference>
<evidence type="ECO:0000313" key="3">
    <source>
        <dbReference type="EMBL" id="KAG6453993.1"/>
    </source>
</evidence>
<evidence type="ECO:0000256" key="1">
    <source>
        <dbReference type="SAM" id="SignalP"/>
    </source>
</evidence>
<name>A0A922CQD8_MANSE</name>
<dbReference type="Gene3D" id="3.10.100.10">
    <property type="entry name" value="Mannose-Binding Protein A, subunit A"/>
    <property type="match status" value="1"/>
</dbReference>
<dbReference type="SMART" id="SM00034">
    <property type="entry name" value="CLECT"/>
    <property type="match status" value="1"/>
</dbReference>
<feature type="chain" id="PRO_5036724770" description="C-type lectin domain-containing protein" evidence="1">
    <location>
        <begin position="17"/>
        <end position="276"/>
    </location>
</feature>
<comment type="caution">
    <text evidence="3">The sequence shown here is derived from an EMBL/GenBank/DDBJ whole genome shotgun (WGS) entry which is preliminary data.</text>
</comment>
<evidence type="ECO:0000313" key="4">
    <source>
        <dbReference type="Proteomes" id="UP000791440"/>
    </source>
</evidence>
<dbReference type="Pfam" id="PF00059">
    <property type="entry name" value="Lectin_C"/>
    <property type="match status" value="1"/>
</dbReference>
<dbReference type="InterPro" id="IPR001304">
    <property type="entry name" value="C-type_lectin-like"/>
</dbReference>
<dbReference type="CDD" id="cd00037">
    <property type="entry name" value="CLECT"/>
    <property type="match status" value="1"/>
</dbReference>
<dbReference type="EMBL" id="JH668455">
    <property type="protein sequence ID" value="KAG6453993.1"/>
    <property type="molecule type" value="Genomic_DNA"/>
</dbReference>
<dbReference type="InterPro" id="IPR016186">
    <property type="entry name" value="C-type_lectin-like/link_sf"/>
</dbReference>
<accession>A0A922CQD8</accession>
<protein>
    <recommendedName>
        <fullName evidence="2">C-type lectin domain-containing protein</fullName>
    </recommendedName>
</protein>
<feature type="signal peptide" evidence="1">
    <location>
        <begin position="1"/>
        <end position="16"/>
    </location>
</feature>
<organism evidence="3 4">
    <name type="scientific">Manduca sexta</name>
    <name type="common">Tobacco hawkmoth</name>
    <name type="synonym">Tobacco hornworm</name>
    <dbReference type="NCBI Taxonomy" id="7130"/>
    <lineage>
        <taxon>Eukaryota</taxon>
        <taxon>Metazoa</taxon>
        <taxon>Ecdysozoa</taxon>
        <taxon>Arthropoda</taxon>
        <taxon>Hexapoda</taxon>
        <taxon>Insecta</taxon>
        <taxon>Pterygota</taxon>
        <taxon>Neoptera</taxon>
        <taxon>Endopterygota</taxon>
        <taxon>Lepidoptera</taxon>
        <taxon>Glossata</taxon>
        <taxon>Ditrysia</taxon>
        <taxon>Bombycoidea</taxon>
        <taxon>Sphingidae</taxon>
        <taxon>Sphinginae</taxon>
        <taxon>Sphingini</taxon>
        <taxon>Manduca</taxon>
    </lineage>
</organism>
<evidence type="ECO:0000259" key="2">
    <source>
        <dbReference type="PROSITE" id="PS50041"/>
    </source>
</evidence>
<dbReference type="SUPFAM" id="SSF56436">
    <property type="entry name" value="C-type lectin-like"/>
    <property type="match status" value="1"/>
</dbReference>
<sequence length="276" mass="31215">MLFMLFLITNSALITGYEDCFNNKPLKYHLIEKCHRSKLGIAAYANFTSITGCQRLGLEKRGLAINFSPPEAREDDMDQYTCEVLRCAESEGGSSLVNDTRFDYYSLYARPIPIENATCVPATGMFHLLPNLLNYTEAARECMNLSGNLADIITEQRTEALAQVLANASVNEAFVGMTRHNTSVFRSDNGNSLDCTTYRAWAPGHPWRNFYEYDCMLITRQKTWKTTPCSSRRRALCELVPNGPYKRGSIFLSRNRTETLTQKNSTEISTAMALFK</sequence>
<proteinExistence type="predicted"/>
<keyword evidence="4" id="KW-1185">Reference proteome</keyword>
<reference evidence="3" key="2">
    <citation type="submission" date="2020-12" db="EMBL/GenBank/DDBJ databases">
        <authorList>
            <person name="Kanost M."/>
        </authorList>
    </citation>
    <scope>NUCLEOTIDE SEQUENCE</scope>
</reference>